<dbReference type="EMBL" id="LNIX01000014">
    <property type="protein sequence ID" value="OXA46847.1"/>
    <property type="molecule type" value="Genomic_DNA"/>
</dbReference>
<evidence type="ECO:0000256" key="4">
    <source>
        <dbReference type="ARBA" id="ARBA00001946"/>
    </source>
</evidence>
<comment type="similarity">
    <text evidence="6">Belongs to the SMP-30/CGR1 family.</text>
</comment>
<feature type="domain" description="SMP-30/Gluconolactonase/LRE-like region" evidence="16">
    <location>
        <begin position="14"/>
        <end position="259"/>
    </location>
</feature>
<dbReference type="GO" id="GO:0005509">
    <property type="term" value="F:calcium ion binding"/>
    <property type="evidence" value="ECO:0007669"/>
    <property type="project" value="InterPro"/>
</dbReference>
<feature type="binding site" evidence="15">
    <location>
        <position position="16"/>
    </location>
    <ligand>
        <name>a divalent metal cation</name>
        <dbReference type="ChEBI" id="CHEBI:60240"/>
    </ligand>
</feature>
<comment type="cofactor">
    <cofactor evidence="15">
        <name>Zn(2+)</name>
        <dbReference type="ChEBI" id="CHEBI:29105"/>
    </cofactor>
    <text evidence="15">Binds 1 divalent metal cation per subunit.</text>
</comment>
<protein>
    <recommendedName>
        <fullName evidence="8">Regucalcin</fullName>
        <ecNumber evidence="7">3.1.1.17</ecNumber>
    </recommendedName>
    <alternativeName>
        <fullName evidence="13">Gluconolactonase</fullName>
    </alternativeName>
</protein>
<keyword evidence="9" id="KW-0963">Cytoplasm</keyword>
<dbReference type="InterPro" id="IPR005511">
    <property type="entry name" value="SMP-30"/>
</dbReference>
<sequence>MSTPYVQTVNTNILGEGPHWRASTGDLYYVDIGRNAVHRYNPATGQNTKVNIGGAWGVSLVIPVEGENNRFVISNGHDLQFMVWDGISPEPSSLTTFASVEPEYPQARWNDGKCDRTSSETGQPTGALYRITQGEVSRMVVGITISNGIAWNSSNTLMYYIDTPTRRVDVFDYDITTGNISNRRPLYDFAAMGENGDPDGMTIDANGNLIVGCWGGSKMIHINPVTGQKIRTVNFPTSNITSGAFAGPNLSTLYVTSANVGLSEIELNSQPAAGSLFQVTNFGVTGQAAGNAYRP</sequence>
<evidence type="ECO:0000256" key="11">
    <source>
        <dbReference type="ARBA" id="ARBA00022801"/>
    </source>
</evidence>
<comment type="cofactor">
    <cofactor evidence="3">
        <name>Mn(2+)</name>
        <dbReference type="ChEBI" id="CHEBI:29035"/>
    </cofactor>
</comment>
<dbReference type="InterPro" id="IPR013658">
    <property type="entry name" value="SGL"/>
</dbReference>
<comment type="subcellular location">
    <subcellularLocation>
        <location evidence="5">Cytoplasm</location>
    </subcellularLocation>
</comment>
<dbReference type="PRINTS" id="PR01791">
    <property type="entry name" value="REGUCALCIN"/>
</dbReference>
<evidence type="ECO:0000256" key="14">
    <source>
        <dbReference type="PIRSR" id="PIRSR605511-1"/>
    </source>
</evidence>
<keyword evidence="10 15" id="KW-0479">Metal-binding</keyword>
<evidence type="ECO:0000256" key="15">
    <source>
        <dbReference type="PIRSR" id="PIRSR605511-2"/>
    </source>
</evidence>
<comment type="cofactor">
    <cofactor evidence="4">
        <name>Mg(2+)</name>
        <dbReference type="ChEBI" id="CHEBI:18420"/>
    </cofactor>
</comment>
<dbReference type="GO" id="GO:0019853">
    <property type="term" value="P:L-ascorbic acid biosynthetic process"/>
    <property type="evidence" value="ECO:0007669"/>
    <property type="project" value="TreeGrafter"/>
</dbReference>
<comment type="caution">
    <text evidence="17">The sequence shown here is derived from an EMBL/GenBank/DDBJ whole genome shotgun (WGS) entry which is preliminary data.</text>
</comment>
<comment type="catalytic activity">
    <reaction evidence="1">
        <text>D-glucono-1,5-lactone + H2O = D-gluconate + H(+)</text>
        <dbReference type="Rhea" id="RHEA:10440"/>
        <dbReference type="ChEBI" id="CHEBI:15377"/>
        <dbReference type="ChEBI" id="CHEBI:15378"/>
        <dbReference type="ChEBI" id="CHEBI:16217"/>
        <dbReference type="ChEBI" id="CHEBI:18391"/>
        <dbReference type="EC" id="3.1.1.17"/>
    </reaction>
</comment>
<dbReference type="GO" id="GO:0030234">
    <property type="term" value="F:enzyme regulator activity"/>
    <property type="evidence" value="ECO:0007669"/>
    <property type="project" value="InterPro"/>
</dbReference>
<evidence type="ECO:0000256" key="10">
    <source>
        <dbReference type="ARBA" id="ARBA00022723"/>
    </source>
</evidence>
<dbReference type="InterPro" id="IPR011042">
    <property type="entry name" value="6-blade_b-propeller_TolB-like"/>
</dbReference>
<feature type="binding site" evidence="15">
    <location>
        <position position="110"/>
    </location>
    <ligand>
        <name>substrate</name>
    </ligand>
</feature>
<evidence type="ECO:0000256" key="8">
    <source>
        <dbReference type="ARBA" id="ARBA00016808"/>
    </source>
</evidence>
<dbReference type="PRINTS" id="PR01790">
    <property type="entry name" value="SMP30FAMILY"/>
</dbReference>
<gene>
    <name evidence="17" type="ORF">Fcan01_18111</name>
</gene>
<dbReference type="AlphaFoldDB" id="A0A226DQA2"/>
<evidence type="ECO:0000259" key="16">
    <source>
        <dbReference type="Pfam" id="PF08450"/>
    </source>
</evidence>
<evidence type="ECO:0000256" key="3">
    <source>
        <dbReference type="ARBA" id="ARBA00001936"/>
    </source>
</evidence>
<dbReference type="GO" id="GO:0005737">
    <property type="term" value="C:cytoplasm"/>
    <property type="evidence" value="ECO:0007669"/>
    <property type="project" value="UniProtKB-SubCell"/>
</dbReference>
<evidence type="ECO:0000256" key="1">
    <source>
        <dbReference type="ARBA" id="ARBA00001589"/>
    </source>
</evidence>
<evidence type="ECO:0000256" key="9">
    <source>
        <dbReference type="ARBA" id="ARBA00022490"/>
    </source>
</evidence>
<dbReference type="GO" id="GO:0004341">
    <property type="term" value="F:gluconolactonase activity"/>
    <property type="evidence" value="ECO:0007669"/>
    <property type="project" value="UniProtKB-EC"/>
</dbReference>
<evidence type="ECO:0000256" key="12">
    <source>
        <dbReference type="ARBA" id="ARBA00022837"/>
    </source>
</evidence>
<feature type="binding site" evidence="15">
    <location>
        <position position="147"/>
    </location>
    <ligand>
        <name>a divalent metal cation</name>
        <dbReference type="ChEBI" id="CHEBI:60240"/>
    </ligand>
</feature>
<dbReference type="OMA" id="GITWNEK"/>
<dbReference type="PANTHER" id="PTHR10907">
    <property type="entry name" value="REGUCALCIN"/>
    <property type="match status" value="1"/>
</dbReference>
<evidence type="ECO:0000256" key="5">
    <source>
        <dbReference type="ARBA" id="ARBA00004496"/>
    </source>
</evidence>
<evidence type="ECO:0000313" key="18">
    <source>
        <dbReference type="Proteomes" id="UP000198287"/>
    </source>
</evidence>
<dbReference type="Pfam" id="PF08450">
    <property type="entry name" value="SGL"/>
    <property type="match status" value="1"/>
</dbReference>
<comment type="cofactor">
    <cofactor evidence="2">
        <name>Ca(2+)</name>
        <dbReference type="ChEBI" id="CHEBI:29108"/>
    </cofactor>
</comment>
<dbReference type="PANTHER" id="PTHR10907:SF66">
    <property type="entry name" value="MIP34848P1-RELATED"/>
    <property type="match status" value="1"/>
</dbReference>
<feature type="binding site" evidence="15">
    <location>
        <position position="108"/>
    </location>
    <ligand>
        <name>substrate</name>
    </ligand>
</feature>
<feature type="binding site" evidence="15">
    <location>
        <position position="199"/>
    </location>
    <ligand>
        <name>a divalent metal cation</name>
        <dbReference type="ChEBI" id="CHEBI:60240"/>
    </ligand>
</feature>
<dbReference type="Gene3D" id="2.120.10.30">
    <property type="entry name" value="TolB, C-terminal domain"/>
    <property type="match status" value="1"/>
</dbReference>
<evidence type="ECO:0000256" key="6">
    <source>
        <dbReference type="ARBA" id="ARBA00008853"/>
    </source>
</evidence>
<keyword evidence="15" id="KW-0862">Zinc</keyword>
<keyword evidence="18" id="KW-1185">Reference proteome</keyword>
<organism evidence="17 18">
    <name type="scientific">Folsomia candida</name>
    <name type="common">Springtail</name>
    <dbReference type="NCBI Taxonomy" id="158441"/>
    <lineage>
        <taxon>Eukaryota</taxon>
        <taxon>Metazoa</taxon>
        <taxon>Ecdysozoa</taxon>
        <taxon>Arthropoda</taxon>
        <taxon>Hexapoda</taxon>
        <taxon>Collembola</taxon>
        <taxon>Entomobryomorpha</taxon>
        <taxon>Isotomoidea</taxon>
        <taxon>Isotomidae</taxon>
        <taxon>Proisotominae</taxon>
        <taxon>Folsomia</taxon>
    </lineage>
</organism>
<name>A0A226DQA2_FOLCA</name>
<dbReference type="Proteomes" id="UP000198287">
    <property type="component" value="Unassembled WGS sequence"/>
</dbReference>
<dbReference type="OrthoDB" id="423498at2759"/>
<feature type="active site" description="Proton donor/acceptor" evidence="14">
    <location>
        <position position="199"/>
    </location>
</feature>
<dbReference type="SUPFAM" id="SSF63829">
    <property type="entry name" value="Calcium-dependent phosphotriesterase"/>
    <property type="match status" value="1"/>
</dbReference>
<proteinExistence type="inferred from homology"/>
<evidence type="ECO:0000256" key="13">
    <source>
        <dbReference type="ARBA" id="ARBA00032464"/>
    </source>
</evidence>
<evidence type="ECO:0000313" key="17">
    <source>
        <dbReference type="EMBL" id="OXA46847.1"/>
    </source>
</evidence>
<keyword evidence="12" id="KW-0106">Calcium</keyword>
<accession>A0A226DQA2</accession>
<evidence type="ECO:0000256" key="2">
    <source>
        <dbReference type="ARBA" id="ARBA00001913"/>
    </source>
</evidence>
<dbReference type="InterPro" id="IPR008367">
    <property type="entry name" value="Regucalcin"/>
</dbReference>
<keyword evidence="11" id="KW-0378">Hydrolase</keyword>
<evidence type="ECO:0000256" key="7">
    <source>
        <dbReference type="ARBA" id="ARBA00013227"/>
    </source>
</evidence>
<dbReference type="EC" id="3.1.1.17" evidence="7"/>
<reference evidence="17 18" key="1">
    <citation type="submission" date="2015-12" db="EMBL/GenBank/DDBJ databases">
        <title>The genome of Folsomia candida.</title>
        <authorList>
            <person name="Faddeeva A."/>
            <person name="Derks M.F."/>
            <person name="Anvar Y."/>
            <person name="Smit S."/>
            <person name="Van Straalen N."/>
            <person name="Roelofs D."/>
        </authorList>
    </citation>
    <scope>NUCLEOTIDE SEQUENCE [LARGE SCALE GENOMIC DNA]</scope>
    <source>
        <strain evidence="17 18">VU population</strain>
        <tissue evidence="17">Whole body</tissue>
    </source>
</reference>